<keyword evidence="1" id="KW-0812">Transmembrane</keyword>
<evidence type="ECO:0000256" key="1">
    <source>
        <dbReference type="SAM" id="Phobius"/>
    </source>
</evidence>
<reference evidence="2" key="1">
    <citation type="submission" date="2025-08" db="UniProtKB">
        <authorList>
            <consortium name="RefSeq"/>
        </authorList>
    </citation>
    <scope>IDENTIFICATION</scope>
    <source>
        <tissue evidence="2">Whole insect</tissue>
    </source>
</reference>
<sequence length="103" mass="11586">MPSLMSSSASLNISSEHILKSMGGPDGKTNGTTVFILLPIFALDHGVFLYLKLDIWEFKLVNRENNELMDKCDVEQPSLRRHSSALFQGKRKEVAQHKLGEDQ</sequence>
<feature type="transmembrane region" description="Helical" evidence="1">
    <location>
        <begin position="32"/>
        <end position="51"/>
    </location>
</feature>
<keyword evidence="1" id="KW-1133">Transmembrane helix</keyword>
<proteinExistence type="predicted"/>
<evidence type="ECO:0000313" key="2">
    <source>
        <dbReference type="RefSeq" id="XP_028138633.1"/>
    </source>
</evidence>
<keyword evidence="1" id="KW-0472">Membrane</keyword>
<dbReference type="RefSeq" id="XP_028138633.1">
    <property type="nucleotide sequence ID" value="XM_028282832.1"/>
</dbReference>
<name>A0A6P7G0M8_DIAVI</name>
<organism evidence="2">
    <name type="scientific">Diabrotica virgifera virgifera</name>
    <name type="common">western corn rootworm</name>
    <dbReference type="NCBI Taxonomy" id="50390"/>
    <lineage>
        <taxon>Eukaryota</taxon>
        <taxon>Metazoa</taxon>
        <taxon>Ecdysozoa</taxon>
        <taxon>Arthropoda</taxon>
        <taxon>Hexapoda</taxon>
        <taxon>Insecta</taxon>
        <taxon>Pterygota</taxon>
        <taxon>Neoptera</taxon>
        <taxon>Endopterygota</taxon>
        <taxon>Coleoptera</taxon>
        <taxon>Polyphaga</taxon>
        <taxon>Cucujiformia</taxon>
        <taxon>Chrysomeloidea</taxon>
        <taxon>Chrysomelidae</taxon>
        <taxon>Galerucinae</taxon>
        <taxon>Diabroticina</taxon>
        <taxon>Diabroticites</taxon>
        <taxon>Diabrotica</taxon>
    </lineage>
</organism>
<gene>
    <name evidence="2" type="primary">LOC114333018</name>
</gene>
<accession>A0A6P7G0M8</accession>
<dbReference type="InParanoid" id="A0A6P7G0M8"/>
<dbReference type="AlphaFoldDB" id="A0A6P7G0M8"/>
<protein>
    <submittedName>
        <fullName evidence="2">Uncharacterized protein LOC114333018</fullName>
    </submittedName>
</protein>